<protein>
    <submittedName>
        <fullName evidence="2 4">Uncharacterized protein</fullName>
    </submittedName>
</protein>
<evidence type="ECO:0000313" key="3">
    <source>
        <dbReference type="Proteomes" id="UP000504636"/>
    </source>
</evidence>
<gene>
    <name evidence="2 4" type="ORF">BDZ99DRAFT_468642</name>
</gene>
<evidence type="ECO:0000313" key="2">
    <source>
        <dbReference type="EMBL" id="KAF2802993.1"/>
    </source>
</evidence>
<dbReference type="AlphaFoldDB" id="A0A6A6Y394"/>
<reference evidence="4" key="2">
    <citation type="submission" date="2020-04" db="EMBL/GenBank/DDBJ databases">
        <authorList>
            <consortium name="NCBI Genome Project"/>
        </authorList>
    </citation>
    <scope>NUCLEOTIDE SEQUENCE</scope>
    <source>
        <strain evidence="4">CBS 304.34</strain>
    </source>
</reference>
<evidence type="ECO:0000256" key="1">
    <source>
        <dbReference type="SAM" id="MobiDB-lite"/>
    </source>
</evidence>
<dbReference type="RefSeq" id="XP_033569957.1">
    <property type="nucleotide sequence ID" value="XM_033721302.1"/>
</dbReference>
<sequence>MKRSKHGSKQYDGDISDDQHGKESRLKDGRNKKVTATKRKNHDSKEDDGEGAGVQQEKISGPPKKKARK</sequence>
<feature type="compositionally biased region" description="Basic and acidic residues" evidence="1">
    <location>
        <begin position="9"/>
        <end position="31"/>
    </location>
</feature>
<dbReference type="GeneID" id="54462195"/>
<name>A0A6A6Y394_9PEZI</name>
<keyword evidence="3" id="KW-1185">Reference proteome</keyword>
<reference evidence="4" key="3">
    <citation type="submission" date="2025-04" db="UniProtKB">
        <authorList>
            <consortium name="RefSeq"/>
        </authorList>
    </citation>
    <scope>IDENTIFICATION</scope>
    <source>
        <strain evidence="4">CBS 304.34</strain>
    </source>
</reference>
<organism evidence="2">
    <name type="scientific">Mytilinidion resinicola</name>
    <dbReference type="NCBI Taxonomy" id="574789"/>
    <lineage>
        <taxon>Eukaryota</taxon>
        <taxon>Fungi</taxon>
        <taxon>Dikarya</taxon>
        <taxon>Ascomycota</taxon>
        <taxon>Pezizomycotina</taxon>
        <taxon>Dothideomycetes</taxon>
        <taxon>Pleosporomycetidae</taxon>
        <taxon>Mytilinidiales</taxon>
        <taxon>Mytilinidiaceae</taxon>
        <taxon>Mytilinidion</taxon>
    </lineage>
</organism>
<dbReference type="EMBL" id="MU003720">
    <property type="protein sequence ID" value="KAF2802993.1"/>
    <property type="molecule type" value="Genomic_DNA"/>
</dbReference>
<feature type="region of interest" description="Disordered" evidence="1">
    <location>
        <begin position="1"/>
        <end position="69"/>
    </location>
</feature>
<feature type="compositionally biased region" description="Basic residues" evidence="1">
    <location>
        <begin position="32"/>
        <end position="42"/>
    </location>
</feature>
<proteinExistence type="predicted"/>
<dbReference type="Proteomes" id="UP000504636">
    <property type="component" value="Unplaced"/>
</dbReference>
<evidence type="ECO:0000313" key="4">
    <source>
        <dbReference type="RefSeq" id="XP_033569957.1"/>
    </source>
</evidence>
<reference evidence="2 4" key="1">
    <citation type="journal article" date="2020" name="Stud. Mycol.">
        <title>101 Dothideomycetes genomes: a test case for predicting lifestyles and emergence of pathogens.</title>
        <authorList>
            <person name="Haridas S."/>
            <person name="Albert R."/>
            <person name="Binder M."/>
            <person name="Bloem J."/>
            <person name="Labutti K."/>
            <person name="Salamov A."/>
            <person name="Andreopoulos B."/>
            <person name="Baker S."/>
            <person name="Barry K."/>
            <person name="Bills G."/>
            <person name="Bluhm B."/>
            <person name="Cannon C."/>
            <person name="Castanera R."/>
            <person name="Culley D."/>
            <person name="Daum C."/>
            <person name="Ezra D."/>
            <person name="Gonzalez J."/>
            <person name="Henrissat B."/>
            <person name="Kuo A."/>
            <person name="Liang C."/>
            <person name="Lipzen A."/>
            <person name="Lutzoni F."/>
            <person name="Magnuson J."/>
            <person name="Mondo S."/>
            <person name="Nolan M."/>
            <person name="Ohm R."/>
            <person name="Pangilinan J."/>
            <person name="Park H.-J."/>
            <person name="Ramirez L."/>
            <person name="Alfaro M."/>
            <person name="Sun H."/>
            <person name="Tritt A."/>
            <person name="Yoshinaga Y."/>
            <person name="Zwiers L.-H."/>
            <person name="Turgeon B."/>
            <person name="Goodwin S."/>
            <person name="Spatafora J."/>
            <person name="Crous P."/>
            <person name="Grigoriev I."/>
        </authorList>
    </citation>
    <scope>NUCLEOTIDE SEQUENCE</scope>
    <source>
        <strain evidence="2 4">CBS 304.34</strain>
    </source>
</reference>
<accession>A0A6A6Y394</accession>